<dbReference type="EnsemblPlants" id="MELO3C029147.2.1">
    <property type="protein sequence ID" value="MELO3C029147.2.1"/>
    <property type="gene ID" value="MELO3C029147.2"/>
</dbReference>
<organism evidence="1">
    <name type="scientific">Cucumis melo</name>
    <name type="common">Muskmelon</name>
    <dbReference type="NCBI Taxonomy" id="3656"/>
    <lineage>
        <taxon>Eukaryota</taxon>
        <taxon>Viridiplantae</taxon>
        <taxon>Streptophyta</taxon>
        <taxon>Embryophyta</taxon>
        <taxon>Tracheophyta</taxon>
        <taxon>Spermatophyta</taxon>
        <taxon>Magnoliopsida</taxon>
        <taxon>eudicotyledons</taxon>
        <taxon>Gunneridae</taxon>
        <taxon>Pentapetalae</taxon>
        <taxon>rosids</taxon>
        <taxon>fabids</taxon>
        <taxon>Cucurbitales</taxon>
        <taxon>Cucurbitaceae</taxon>
        <taxon>Benincaseae</taxon>
        <taxon>Cucumis</taxon>
    </lineage>
</organism>
<evidence type="ECO:0000313" key="1">
    <source>
        <dbReference type="EnsemblPlants" id="MELO3C029147.2.1"/>
    </source>
</evidence>
<protein>
    <submittedName>
        <fullName evidence="1">Uncharacterized protein</fullName>
    </submittedName>
</protein>
<name>A0A9I9E5Q1_CUCME</name>
<dbReference type="Gramene" id="MELO3C029147.2.1">
    <property type="protein sequence ID" value="MELO3C029147.2.1"/>
    <property type="gene ID" value="MELO3C029147.2"/>
</dbReference>
<dbReference type="AlphaFoldDB" id="A0A9I9E5Q1"/>
<accession>A0A9I9E5Q1</accession>
<sequence length="343" mass="37994">MKREKQPLVISLPPTLVVHHLSAITSPSFHRQAPSWSDHFPSRQHDRLAVKTHRIKPPHLLHFVGHVLLRRLPASVAVYLRTATKPSLAPKPSPSPVRAGFFVSLAVSTSKLSCPLPAATQAVLIHQAARASRLFISSRSGFLKPSHQPSFSPIKPIFGLIRSNWEVALWNFPKSRLNWNSTSTLGIPLGSPNTRDVPMGSQIALVQECASLREKVEVEESRRMTRSRYKLVIALAQWYHPITSPPTCKASCINYHLHTSTIIEVASFERDSITVLCLATGSTISSFGIENLTFKLGNRGALPGFLMQDLKDVLVVFRFLSPWSRTFSTSSLDISALGTLPHL</sequence>
<proteinExistence type="predicted"/>
<reference evidence="1" key="1">
    <citation type="submission" date="2023-03" db="UniProtKB">
        <authorList>
            <consortium name="EnsemblPlants"/>
        </authorList>
    </citation>
    <scope>IDENTIFICATION</scope>
</reference>